<dbReference type="Proteomes" id="UP001139981">
    <property type="component" value="Unassembled WGS sequence"/>
</dbReference>
<dbReference type="EMBL" id="JANBVB010000003">
    <property type="protein sequence ID" value="KAJ2900711.1"/>
    <property type="molecule type" value="Genomic_DNA"/>
</dbReference>
<accession>A0ACC1MB39</accession>
<name>A0ACC1MB39_9FUNG</name>
<evidence type="ECO:0000313" key="2">
    <source>
        <dbReference type="Proteomes" id="UP001139981"/>
    </source>
</evidence>
<evidence type="ECO:0000313" key="1">
    <source>
        <dbReference type="EMBL" id="KAJ2900711.1"/>
    </source>
</evidence>
<reference evidence="1" key="1">
    <citation type="submission" date="2022-07" db="EMBL/GenBank/DDBJ databases">
        <title>Phylogenomic reconstructions and comparative analyses of Kickxellomycotina fungi.</title>
        <authorList>
            <person name="Reynolds N.K."/>
            <person name="Stajich J.E."/>
            <person name="Barry K."/>
            <person name="Grigoriev I.V."/>
            <person name="Crous P."/>
            <person name="Smith M.E."/>
        </authorList>
    </citation>
    <scope>NUCLEOTIDE SEQUENCE</scope>
    <source>
        <strain evidence="1">CBS 190363</strain>
    </source>
</reference>
<sequence>MGNAAGKFNGAMVCDGGGLVPTGIYAEEAQDYDVKIVQRLIMSRKLAPFYNGADEPDPGEPPQADSDGTCEATGGSNTARGSDDGWWSYNLMVAQAQQRQQQQQLATTTAELSDSLGGENSRQESSSAASSSVALIEAGSNPPSPGIAAAAAAAAHKRGSHVRKGSGFFHRLKVSGHRSPGPSLTEPPPQMPRSLSAASATGDTSVRHERSLSELSHQQLMNGSEAATMDTCRRLLRRYIECPICFLYYPQNTNYTRCCHKPICTECFVQIKRKIEDASIASTHCPYCVEPNLGVIYYPPSITTGAAIPPPSSRPSYMRHRTRLSSNLSQGSLSETFREPSIIMTDDIRPSLQRELQAELMAKHRDQLRSAENMALIAAATRRSSGGSHRQSPSHPHPPALPSRPAMRLFGPVSPPASTSSPTQAAVPEYMAYITAMHAAGRVDLEEFLIQEAIRQSLADQEPPANNDEAVSHSNEPVNIDGTASHSNEPVTEDDESGEIPVAAMLDDLDIADHSEAQVPDDAPLTLDDAELDAIANVTSRPRLAVSAVTSPVLTATTPALPDDLMTFGAVDSDAIQSPSSPLPPPLPNRSRRRPPPPPPPLSPSHTKQEQQRTRHHGTTDDSSQPPPLIIL</sequence>
<gene>
    <name evidence="1" type="primary">SIP5</name>
    <name evidence="1" type="ORF">IWW38_000386</name>
</gene>
<comment type="caution">
    <text evidence="1">The sequence shown here is derived from an EMBL/GenBank/DDBJ whole genome shotgun (WGS) entry which is preliminary data.</text>
</comment>
<proteinExistence type="predicted"/>
<organism evidence="1 2">
    <name type="scientific">Coemansia aciculifera</name>
    <dbReference type="NCBI Taxonomy" id="417176"/>
    <lineage>
        <taxon>Eukaryota</taxon>
        <taxon>Fungi</taxon>
        <taxon>Fungi incertae sedis</taxon>
        <taxon>Zoopagomycota</taxon>
        <taxon>Kickxellomycotina</taxon>
        <taxon>Kickxellomycetes</taxon>
        <taxon>Kickxellales</taxon>
        <taxon>Kickxellaceae</taxon>
        <taxon>Coemansia</taxon>
    </lineage>
</organism>
<protein>
    <submittedName>
        <fullName evidence="1">SNF1-interacting protein</fullName>
    </submittedName>
</protein>
<keyword evidence="2" id="KW-1185">Reference proteome</keyword>